<accession>A0A1C3P6R6</accession>
<gene>
    <name evidence="1" type="ORF">FDG2_4575</name>
</gene>
<dbReference type="Proteomes" id="UP000199013">
    <property type="component" value="Unassembled WGS sequence"/>
</dbReference>
<dbReference type="AlphaFoldDB" id="A0A1C3P6R6"/>
<proteinExistence type="predicted"/>
<evidence type="ECO:0000313" key="1">
    <source>
        <dbReference type="EMBL" id="SBW25517.1"/>
    </source>
</evidence>
<keyword evidence="2" id="KW-1185">Reference proteome</keyword>
<dbReference type="EMBL" id="FLUV01001912">
    <property type="protein sequence ID" value="SBW25517.1"/>
    <property type="molecule type" value="Genomic_DNA"/>
</dbReference>
<protein>
    <submittedName>
        <fullName evidence="1">Uncharacterized protein</fullName>
    </submittedName>
</protein>
<organism evidence="1 2">
    <name type="scientific">Candidatus Protofrankia californiensis</name>
    <dbReference type="NCBI Taxonomy" id="1839754"/>
    <lineage>
        <taxon>Bacteria</taxon>
        <taxon>Bacillati</taxon>
        <taxon>Actinomycetota</taxon>
        <taxon>Actinomycetes</taxon>
        <taxon>Frankiales</taxon>
        <taxon>Frankiaceae</taxon>
        <taxon>Protofrankia</taxon>
    </lineage>
</organism>
<name>A0A1C3P6R6_9ACTN</name>
<reference evidence="2" key="1">
    <citation type="submission" date="2016-02" db="EMBL/GenBank/DDBJ databases">
        <authorList>
            <person name="Wibberg D."/>
        </authorList>
    </citation>
    <scope>NUCLEOTIDE SEQUENCE [LARGE SCALE GENOMIC DNA]</scope>
</reference>
<evidence type="ECO:0000313" key="2">
    <source>
        <dbReference type="Proteomes" id="UP000199013"/>
    </source>
</evidence>
<sequence length="64" mass="6865">MMSAFPGDTWDIRRVVLLLGASGREIRRNTSKHEPGVAVGIRAAGRGEAAIAPRSIAVPRRSLL</sequence>